<keyword evidence="1" id="KW-0808">Transferase</keyword>
<dbReference type="RefSeq" id="WP_371385215.1">
    <property type="nucleotide sequence ID" value="NZ_JBGLYH010000004.1"/>
</dbReference>
<evidence type="ECO:0000259" key="2">
    <source>
        <dbReference type="Pfam" id="PF13649"/>
    </source>
</evidence>
<dbReference type="SUPFAM" id="SSF53335">
    <property type="entry name" value="S-adenosyl-L-methionine-dependent methyltransferases"/>
    <property type="match status" value="1"/>
</dbReference>
<dbReference type="Proteomes" id="UP001568698">
    <property type="component" value="Unassembled WGS sequence"/>
</dbReference>
<organism evidence="3 4">
    <name type="scientific">Pseudodesulfovibrio karagichevae</name>
    <dbReference type="NCBI Taxonomy" id="3239305"/>
    <lineage>
        <taxon>Bacteria</taxon>
        <taxon>Pseudomonadati</taxon>
        <taxon>Thermodesulfobacteriota</taxon>
        <taxon>Desulfovibrionia</taxon>
        <taxon>Desulfovibrionales</taxon>
        <taxon>Desulfovibrionaceae</taxon>
    </lineage>
</organism>
<protein>
    <submittedName>
        <fullName evidence="3">Class I SAM-dependent methyltransferase</fullName>
    </submittedName>
</protein>
<gene>
    <name evidence="3" type="ORF">AB6M95_02825</name>
</gene>
<name>A0ABV4JY89_9BACT</name>
<evidence type="ECO:0000313" key="3">
    <source>
        <dbReference type="EMBL" id="MEZ7195668.1"/>
    </source>
</evidence>
<keyword evidence="4" id="KW-1185">Reference proteome</keyword>
<dbReference type="EMBL" id="JBGLYH010000004">
    <property type="protein sequence ID" value="MEZ7195668.1"/>
    <property type="molecule type" value="Genomic_DNA"/>
</dbReference>
<dbReference type="InterPro" id="IPR029063">
    <property type="entry name" value="SAM-dependent_MTases_sf"/>
</dbReference>
<dbReference type="CDD" id="cd02440">
    <property type="entry name" value="AdoMet_MTases"/>
    <property type="match status" value="1"/>
</dbReference>
<comment type="caution">
    <text evidence="3">The sequence shown here is derived from an EMBL/GenBank/DDBJ whole genome shotgun (WGS) entry which is preliminary data.</text>
</comment>
<reference evidence="3 4" key="1">
    <citation type="submission" date="2024-08" db="EMBL/GenBank/DDBJ databases">
        <title>Sulfate-reducing bacteria isolated from formation water of the oil field in Kazakhstan and description of Pseudodesulfovibrio sp.</title>
        <authorList>
            <person name="Bidzhieva S.K."/>
            <person name="Tourova T.P."/>
            <person name="Grouzdev D.S."/>
            <person name="Beletsky A.V."/>
            <person name="Sokolova D.S."/>
            <person name="Samigullina S.R."/>
            <person name="Poltaraus A.B."/>
            <person name="Avtukh A.N."/>
            <person name="Tereshina V.M."/>
            <person name="Zhaparov N.S."/>
            <person name="Mardanov A.V."/>
            <person name="Nazina T.N."/>
        </authorList>
    </citation>
    <scope>NUCLEOTIDE SEQUENCE [LARGE SCALE GENOMIC DNA]</scope>
    <source>
        <strain evidence="3 4">9FUS</strain>
    </source>
</reference>
<evidence type="ECO:0000313" key="4">
    <source>
        <dbReference type="Proteomes" id="UP001568698"/>
    </source>
</evidence>
<proteinExistence type="predicted"/>
<evidence type="ECO:0000256" key="1">
    <source>
        <dbReference type="ARBA" id="ARBA00022679"/>
    </source>
</evidence>
<dbReference type="GO" id="GO:0032259">
    <property type="term" value="P:methylation"/>
    <property type="evidence" value="ECO:0007669"/>
    <property type="project" value="UniProtKB-KW"/>
</dbReference>
<dbReference type="PANTHER" id="PTHR43861">
    <property type="entry name" value="TRANS-ACONITATE 2-METHYLTRANSFERASE-RELATED"/>
    <property type="match status" value="1"/>
</dbReference>
<sequence>MKDLKAIATGTHGVYERNAVQFDQERTKRLFERSWLEKFEELLPENASILDVGCGTGEPIARYFIEKEYDLTGVDYAQSMITLVGRRFPEQRWHQADMRELDMGRRYDGLLGWHSFFHLSREEQRAVLPCFSRHLNPGGVLLLTVGPEEGECGGHVAGQDVYHASLSPEEYRNILEKLDFKIEDFVFEDPECGFATILLARKRD</sequence>
<dbReference type="Pfam" id="PF13649">
    <property type="entry name" value="Methyltransf_25"/>
    <property type="match status" value="1"/>
</dbReference>
<dbReference type="Gene3D" id="3.40.50.150">
    <property type="entry name" value="Vaccinia Virus protein VP39"/>
    <property type="match status" value="1"/>
</dbReference>
<dbReference type="GO" id="GO:0008168">
    <property type="term" value="F:methyltransferase activity"/>
    <property type="evidence" value="ECO:0007669"/>
    <property type="project" value="UniProtKB-KW"/>
</dbReference>
<feature type="domain" description="Methyltransferase" evidence="2">
    <location>
        <begin position="49"/>
        <end position="139"/>
    </location>
</feature>
<dbReference type="InterPro" id="IPR041698">
    <property type="entry name" value="Methyltransf_25"/>
</dbReference>
<keyword evidence="3" id="KW-0489">Methyltransferase</keyword>
<accession>A0ABV4JY89</accession>